<evidence type="ECO:0008006" key="5">
    <source>
        <dbReference type="Google" id="ProtNLM"/>
    </source>
</evidence>
<reference evidence="3" key="1">
    <citation type="submission" date="2021-03" db="EMBL/GenBank/DDBJ databases">
        <authorList>
            <person name="Tagirdzhanova G."/>
        </authorList>
    </citation>
    <scope>NUCLEOTIDE SEQUENCE</scope>
</reference>
<name>A0A8H3I0X3_9LECA</name>
<feature type="region of interest" description="Disordered" evidence="2">
    <location>
        <begin position="111"/>
        <end position="145"/>
    </location>
</feature>
<comment type="caution">
    <text evidence="3">The sequence shown here is derived from an EMBL/GenBank/DDBJ whole genome shotgun (WGS) entry which is preliminary data.</text>
</comment>
<dbReference type="InterPro" id="IPR019734">
    <property type="entry name" value="TPR_rpt"/>
</dbReference>
<evidence type="ECO:0000313" key="3">
    <source>
        <dbReference type="EMBL" id="CAF9910702.1"/>
    </source>
</evidence>
<dbReference type="AlphaFoldDB" id="A0A8H3I0X3"/>
<dbReference type="InterPro" id="IPR052769">
    <property type="entry name" value="TPR_domain_protein"/>
</dbReference>
<gene>
    <name evidence="3" type="ORF">ALECFALPRED_006801</name>
</gene>
<dbReference type="PROSITE" id="PS50005">
    <property type="entry name" value="TPR"/>
    <property type="match status" value="1"/>
</dbReference>
<dbReference type="EMBL" id="CAJPDR010000044">
    <property type="protein sequence ID" value="CAF9910702.1"/>
    <property type="molecule type" value="Genomic_DNA"/>
</dbReference>
<dbReference type="OrthoDB" id="1872379at2759"/>
<proteinExistence type="predicted"/>
<feature type="compositionally biased region" description="Acidic residues" evidence="2">
    <location>
        <begin position="127"/>
        <end position="138"/>
    </location>
</feature>
<accession>A0A8H3I0X3</accession>
<dbReference type="Proteomes" id="UP000664203">
    <property type="component" value="Unassembled WGS sequence"/>
</dbReference>
<feature type="compositionally biased region" description="Polar residues" evidence="2">
    <location>
        <begin position="253"/>
        <end position="263"/>
    </location>
</feature>
<feature type="region of interest" description="Disordered" evidence="2">
    <location>
        <begin position="244"/>
        <end position="263"/>
    </location>
</feature>
<evidence type="ECO:0000256" key="1">
    <source>
        <dbReference type="PROSITE-ProRule" id="PRU00339"/>
    </source>
</evidence>
<sequence>MADPNSSPDLPDESEAPLIPRFSQQEEAALLDESNALKSAANKFFTSSQYSQAIGEYDKALSSCPNYLEYEVAVLKSNIAACHLKLEDWKAAIESASAALDALDRLLPKKKDKKQDEAGESGGVVEIEGEGVEAEEEELQRLQMSDQRRDDILRIRSKALMRRAKAKSEQGGWGNLQGAEDDYKALSDSPTLPTQDKKIVQAALRSLPLRINTAKEKEMGDMMGKLKELGNGILKPFGLSTDNFKMDKDPNTGGYSMNFNQGR</sequence>
<keyword evidence="1" id="KW-0802">TPR repeat</keyword>
<dbReference type="SMART" id="SM00028">
    <property type="entry name" value="TPR"/>
    <property type="match status" value="2"/>
</dbReference>
<organism evidence="3 4">
    <name type="scientific">Alectoria fallacina</name>
    <dbReference type="NCBI Taxonomy" id="1903189"/>
    <lineage>
        <taxon>Eukaryota</taxon>
        <taxon>Fungi</taxon>
        <taxon>Dikarya</taxon>
        <taxon>Ascomycota</taxon>
        <taxon>Pezizomycotina</taxon>
        <taxon>Lecanoromycetes</taxon>
        <taxon>OSLEUM clade</taxon>
        <taxon>Lecanoromycetidae</taxon>
        <taxon>Lecanorales</taxon>
        <taxon>Lecanorineae</taxon>
        <taxon>Parmeliaceae</taxon>
        <taxon>Alectoria</taxon>
    </lineage>
</organism>
<protein>
    <recommendedName>
        <fullName evidence="5">Tetratricopeptide repeat protein 1</fullName>
    </recommendedName>
</protein>
<dbReference type="Gene3D" id="1.25.40.10">
    <property type="entry name" value="Tetratricopeptide repeat domain"/>
    <property type="match status" value="1"/>
</dbReference>
<keyword evidence="4" id="KW-1185">Reference proteome</keyword>
<evidence type="ECO:0000256" key="2">
    <source>
        <dbReference type="SAM" id="MobiDB-lite"/>
    </source>
</evidence>
<dbReference type="SUPFAM" id="SSF48452">
    <property type="entry name" value="TPR-like"/>
    <property type="match status" value="1"/>
</dbReference>
<dbReference type="PANTHER" id="PTHR46014:SF1">
    <property type="entry name" value="TETRATRICOPEPTIDE REPEAT PROTEIN 1"/>
    <property type="match status" value="1"/>
</dbReference>
<feature type="repeat" description="TPR" evidence="1">
    <location>
        <begin position="34"/>
        <end position="67"/>
    </location>
</feature>
<dbReference type="PANTHER" id="PTHR46014">
    <property type="entry name" value="TETRATRICOPEPTIDE REPEAT PROTEIN 1"/>
    <property type="match status" value="1"/>
</dbReference>
<feature type="region of interest" description="Disordered" evidence="2">
    <location>
        <begin position="1"/>
        <end position="21"/>
    </location>
</feature>
<evidence type="ECO:0000313" key="4">
    <source>
        <dbReference type="Proteomes" id="UP000664203"/>
    </source>
</evidence>
<dbReference type="InterPro" id="IPR011990">
    <property type="entry name" value="TPR-like_helical_dom_sf"/>
</dbReference>